<dbReference type="AlphaFoldDB" id="A0A930UX33"/>
<comment type="caution">
    <text evidence="1">The sequence shown here is derived from an EMBL/GenBank/DDBJ whole genome shotgun (WGS) entry which is preliminary data.</text>
</comment>
<organism evidence="1">
    <name type="scientific">Gallibacterium anatis</name>
    <dbReference type="NCBI Taxonomy" id="750"/>
    <lineage>
        <taxon>Bacteria</taxon>
        <taxon>Pseudomonadati</taxon>
        <taxon>Pseudomonadota</taxon>
        <taxon>Gammaproteobacteria</taxon>
        <taxon>Pasteurellales</taxon>
        <taxon>Pasteurellaceae</taxon>
        <taxon>Gallibacterium</taxon>
    </lineage>
</organism>
<reference evidence="1" key="1">
    <citation type="submission" date="2020-11" db="EMBL/GenBank/DDBJ databases">
        <title>Gallibacterium anatis 1637, full genome, WGS.</title>
        <authorList>
            <person name="Laishevtcev A.I."/>
            <person name="Yakimova E.A."/>
            <person name="Petkovich D."/>
            <person name="Stepanova T.V."/>
            <person name="Kalendr R.S."/>
            <person name="Rubalsky E.O."/>
            <person name="Zulkarneev E.R."/>
            <person name="Aleshkin A.V."/>
        </authorList>
    </citation>
    <scope>NUCLEOTIDE SEQUENCE</scope>
    <source>
        <strain evidence="1">1637</strain>
    </source>
</reference>
<protein>
    <submittedName>
        <fullName evidence="1">Uncharacterized protein</fullName>
    </submittedName>
</protein>
<gene>
    <name evidence="1" type="ORF">INT80_14520</name>
</gene>
<evidence type="ECO:0000313" key="1">
    <source>
        <dbReference type="EMBL" id="MBF4103108.1"/>
    </source>
</evidence>
<dbReference type="EMBL" id="JADION010000054">
    <property type="protein sequence ID" value="MBF4103108.1"/>
    <property type="molecule type" value="Genomic_DNA"/>
</dbReference>
<proteinExistence type="predicted"/>
<name>A0A930UX33_9PAST</name>
<accession>A0A930UX33</accession>
<sequence length="61" mass="7011">MASDNSPADNVLTRNEIIKTVKYLLEFTFTQGLEEGDKLIVTPLTEDKKVLRLIIHLLKQR</sequence>